<feature type="domain" description="Cobalamin-independent methionine synthase MetE C-terminal/archaeal" evidence="14">
    <location>
        <begin position="434"/>
        <end position="756"/>
    </location>
</feature>
<reference evidence="16 17" key="1">
    <citation type="submission" date="2019-11" db="EMBL/GenBank/DDBJ databases">
        <title>Draft genome sequences of five Paenibacillus species of dairy origin.</title>
        <authorList>
            <person name="Olajide A.M."/>
            <person name="Chen S."/>
            <person name="Lapointe G."/>
        </authorList>
    </citation>
    <scope>NUCLEOTIDE SEQUENCE [LARGE SCALE GENOMIC DNA]</scope>
    <source>
        <strain evidence="16 17">12CR55</strain>
    </source>
</reference>
<evidence type="ECO:0000256" key="1">
    <source>
        <dbReference type="ARBA" id="ARBA00002777"/>
    </source>
</evidence>
<dbReference type="Gene3D" id="3.20.20.210">
    <property type="match status" value="2"/>
</dbReference>
<feature type="domain" description="Cobalamin-independent methionine synthase MetE N-terminal" evidence="15">
    <location>
        <begin position="8"/>
        <end position="315"/>
    </location>
</feature>
<feature type="binding site" evidence="10">
    <location>
        <position position="115"/>
    </location>
    <ligand>
        <name>5-methyltetrahydropteroyltri-L-glutamate</name>
        <dbReference type="ChEBI" id="CHEBI:58207"/>
    </ligand>
</feature>
<dbReference type="HAMAP" id="MF_00172">
    <property type="entry name" value="Meth_synth"/>
    <property type="match status" value="1"/>
</dbReference>
<evidence type="ECO:0000313" key="17">
    <source>
        <dbReference type="Proteomes" id="UP000447876"/>
    </source>
</evidence>
<feature type="binding site" evidence="10">
    <location>
        <position position="651"/>
    </location>
    <ligand>
        <name>Zn(2+)</name>
        <dbReference type="ChEBI" id="CHEBI:29105"/>
        <note>catalytic</note>
    </ligand>
</feature>
<keyword evidence="6 10" id="KW-0808">Transferase</keyword>
<keyword evidence="7 10" id="KW-0479">Metal-binding</keyword>
<evidence type="ECO:0000256" key="13">
    <source>
        <dbReference type="PIRSR" id="PIRSR000382-3"/>
    </source>
</evidence>
<dbReference type="CDD" id="cd03311">
    <property type="entry name" value="CIMS_C_terminal_like"/>
    <property type="match status" value="1"/>
</dbReference>
<feature type="binding site" evidence="10">
    <location>
        <position position="649"/>
    </location>
    <ligand>
        <name>Zn(2+)</name>
        <dbReference type="ChEBI" id="CHEBI:29105"/>
        <note>catalytic</note>
    </ligand>
</feature>
<dbReference type="SUPFAM" id="SSF51726">
    <property type="entry name" value="UROD/MetE-like"/>
    <property type="match status" value="2"/>
</dbReference>
<evidence type="ECO:0000313" key="16">
    <source>
        <dbReference type="EMBL" id="MUG45674.1"/>
    </source>
</evidence>
<feature type="binding site" evidence="11">
    <location>
        <position position="120"/>
    </location>
    <ligand>
        <name>5-methyltetrahydropteroyltri-L-glutamate</name>
        <dbReference type="ChEBI" id="CHEBI:58207"/>
    </ligand>
</feature>
<evidence type="ECO:0000256" key="5">
    <source>
        <dbReference type="ARBA" id="ARBA00022605"/>
    </source>
</evidence>
<feature type="binding site" evidence="12">
    <location>
        <position position="651"/>
    </location>
    <ligand>
        <name>Zn(2+)</name>
        <dbReference type="ChEBI" id="CHEBI:29105"/>
        <label>1</label>
        <note>catalytic</note>
    </ligand>
</feature>
<evidence type="ECO:0000256" key="8">
    <source>
        <dbReference type="ARBA" id="ARBA00022833"/>
    </source>
</evidence>
<evidence type="ECO:0000256" key="11">
    <source>
        <dbReference type="PIRSR" id="PIRSR000382-1"/>
    </source>
</evidence>
<evidence type="ECO:0000256" key="2">
    <source>
        <dbReference type="ARBA" id="ARBA00004681"/>
    </source>
</evidence>
<evidence type="ECO:0000256" key="7">
    <source>
        <dbReference type="ARBA" id="ARBA00022723"/>
    </source>
</evidence>
<keyword evidence="8 10" id="KW-0862">Zinc</keyword>
<comment type="similarity">
    <text evidence="3 10">Belongs to the vitamin-B12 independent methionine synthase family.</text>
</comment>
<accession>A0A7X3CNA8</accession>
<evidence type="ECO:0000256" key="12">
    <source>
        <dbReference type="PIRSR" id="PIRSR000382-2"/>
    </source>
</evidence>
<evidence type="ECO:0000256" key="4">
    <source>
        <dbReference type="ARBA" id="ARBA00022603"/>
    </source>
</evidence>
<dbReference type="EMBL" id="WNZW01000003">
    <property type="protein sequence ID" value="MUG45674.1"/>
    <property type="molecule type" value="Genomic_DNA"/>
</dbReference>
<dbReference type="Pfam" id="PF08267">
    <property type="entry name" value="Meth_synt_1"/>
    <property type="match status" value="1"/>
</dbReference>
<feature type="binding site" evidence="10 11">
    <location>
        <begin position="523"/>
        <end position="524"/>
    </location>
    <ligand>
        <name>5-methyltetrahydropteroyltri-L-glutamate</name>
        <dbReference type="ChEBI" id="CHEBI:58207"/>
    </ligand>
</feature>
<feature type="binding site" evidence="10">
    <location>
        <begin position="19"/>
        <end position="22"/>
    </location>
    <ligand>
        <name>5-methyltetrahydropteroyltri-L-glutamate</name>
        <dbReference type="ChEBI" id="CHEBI:58207"/>
    </ligand>
</feature>
<comment type="cofactor">
    <cofactor evidence="12">
        <name>Zn(2+)</name>
        <dbReference type="ChEBI" id="CHEBI:29105"/>
    </cofactor>
    <text evidence="12">Binds 2 Zn(2+) ions per subunit.</text>
</comment>
<evidence type="ECO:0000256" key="9">
    <source>
        <dbReference type="ARBA" id="ARBA00023167"/>
    </source>
</evidence>
<dbReference type="InterPro" id="IPR002629">
    <property type="entry name" value="Met_Synth_C/arc"/>
</dbReference>
<dbReference type="RefSeq" id="WP_155611076.1">
    <property type="nucleotide sequence ID" value="NZ_WNZW01000003.1"/>
</dbReference>
<evidence type="ECO:0000256" key="6">
    <source>
        <dbReference type="ARBA" id="ARBA00022679"/>
    </source>
</evidence>
<dbReference type="PANTHER" id="PTHR30519">
    <property type="entry name" value="5-METHYLTETRAHYDROPTEROYLTRIGLUTAMATE--HOMOCYSTEINE METHYLTRANSFERASE"/>
    <property type="match status" value="1"/>
</dbReference>
<dbReference type="GO" id="GO:0009086">
    <property type="term" value="P:methionine biosynthetic process"/>
    <property type="evidence" value="ECO:0007669"/>
    <property type="project" value="UniProtKB-UniRule"/>
</dbReference>
<keyword evidence="10" id="KW-0677">Repeat</keyword>
<feature type="binding site" evidence="10">
    <location>
        <position position="613"/>
    </location>
    <ligand>
        <name>5-methyltetrahydropteroyltri-L-glutamate</name>
        <dbReference type="ChEBI" id="CHEBI:58207"/>
    </ligand>
</feature>
<dbReference type="PIRSF" id="PIRSF000382">
    <property type="entry name" value="MeTrfase_B12_ind"/>
    <property type="match status" value="1"/>
</dbReference>
<comment type="function">
    <text evidence="1 10">Catalyzes the transfer of a methyl group from 5-methyltetrahydrofolate to homocysteine resulting in methionine formation.</text>
</comment>
<dbReference type="Proteomes" id="UP000447876">
    <property type="component" value="Unassembled WGS sequence"/>
</dbReference>
<comment type="caution">
    <text evidence="16">The sequence shown here is derived from an EMBL/GenBank/DDBJ whole genome shotgun (WGS) entry which is preliminary data.</text>
</comment>
<dbReference type="GO" id="GO:0008270">
    <property type="term" value="F:zinc ion binding"/>
    <property type="evidence" value="ECO:0007669"/>
    <property type="project" value="InterPro"/>
</dbReference>
<feature type="binding site" evidence="10 11">
    <location>
        <position position="607"/>
    </location>
    <ligand>
        <name>L-homocysteine</name>
        <dbReference type="ChEBI" id="CHEBI:58199"/>
    </ligand>
</feature>
<comment type="catalytic activity">
    <reaction evidence="10">
        <text>5-methyltetrahydropteroyltri-L-glutamate + L-homocysteine = tetrahydropteroyltri-L-glutamate + L-methionine</text>
        <dbReference type="Rhea" id="RHEA:21196"/>
        <dbReference type="ChEBI" id="CHEBI:57844"/>
        <dbReference type="ChEBI" id="CHEBI:58140"/>
        <dbReference type="ChEBI" id="CHEBI:58199"/>
        <dbReference type="ChEBI" id="CHEBI:58207"/>
        <dbReference type="EC" id="2.1.1.14"/>
    </reaction>
</comment>
<dbReference type="CDD" id="cd03312">
    <property type="entry name" value="CIMS_N_terminal_like"/>
    <property type="match status" value="1"/>
</dbReference>
<keyword evidence="4 10" id="KW-0489">Methyltransferase</keyword>
<feature type="binding site" evidence="10">
    <location>
        <position position="673"/>
    </location>
    <ligand>
        <name>Zn(2+)</name>
        <dbReference type="ChEBI" id="CHEBI:29105"/>
        <note>catalytic</note>
    </ligand>
</feature>
<name>A0A7X3CNA8_9BACL</name>
<feature type="binding site" evidence="10 11">
    <location>
        <begin position="439"/>
        <end position="441"/>
    </location>
    <ligand>
        <name>L-methionine</name>
        <dbReference type="ChEBI" id="CHEBI:57844"/>
    </ligand>
</feature>
<feature type="binding site" evidence="10 11">
    <location>
        <position position="569"/>
    </location>
    <ligand>
        <name>5-methyltetrahydropteroyltri-L-glutamate</name>
        <dbReference type="ChEBI" id="CHEBI:58207"/>
    </ligand>
</feature>
<feature type="binding site" evidence="10">
    <location>
        <position position="492"/>
    </location>
    <ligand>
        <name>L-homocysteine</name>
        <dbReference type="ChEBI" id="CHEBI:58199"/>
    </ligand>
</feature>
<comment type="cofactor">
    <cofactor evidence="10">
        <name>Zn(2+)</name>
        <dbReference type="ChEBI" id="CHEBI:29105"/>
    </cofactor>
    <text evidence="10">Binds 1 zinc ion per subunit.</text>
</comment>
<feature type="active site" description="Proton donor" evidence="10 13">
    <location>
        <position position="702"/>
    </location>
</feature>
<dbReference type="GO" id="GO:0032259">
    <property type="term" value="P:methylation"/>
    <property type="evidence" value="ECO:0007669"/>
    <property type="project" value="UniProtKB-KW"/>
</dbReference>
<feature type="binding site" evidence="12">
    <location>
        <position position="649"/>
    </location>
    <ligand>
        <name>Zn(2+)</name>
        <dbReference type="ChEBI" id="CHEBI:29105"/>
        <label>1</label>
        <note>catalytic</note>
    </ligand>
</feature>
<dbReference type="OrthoDB" id="244285at2"/>
<dbReference type="InterPro" id="IPR038071">
    <property type="entry name" value="UROD/MetE-like_sf"/>
</dbReference>
<dbReference type="GO" id="GO:0003871">
    <property type="term" value="F:5-methyltetrahydropteroyltriglutamate-homocysteine S-methyltransferase activity"/>
    <property type="evidence" value="ECO:0007669"/>
    <property type="project" value="UniProtKB-UniRule"/>
</dbReference>
<feature type="binding site" evidence="10 11">
    <location>
        <position position="492"/>
    </location>
    <ligand>
        <name>L-methionine</name>
        <dbReference type="ChEBI" id="CHEBI:57844"/>
    </ligand>
</feature>
<feature type="binding site" evidence="11">
    <location>
        <position position="22"/>
    </location>
    <ligand>
        <name>5-methyltetrahydropteroyltri-L-glutamate</name>
        <dbReference type="ChEBI" id="CHEBI:58207"/>
    </ligand>
</feature>
<keyword evidence="5 10" id="KW-0028">Amino-acid biosynthesis</keyword>
<dbReference type="Pfam" id="PF01717">
    <property type="entry name" value="Meth_synt_2"/>
    <property type="match status" value="1"/>
</dbReference>
<dbReference type="NCBIfam" id="NF003556">
    <property type="entry name" value="PRK05222.1"/>
    <property type="match status" value="1"/>
</dbReference>
<protein>
    <recommendedName>
        <fullName evidence="10">5-methyltetrahydropteroyltriglutamate--homocysteine methyltransferase</fullName>
        <ecNumber evidence="10">2.1.1.14</ecNumber>
    </recommendedName>
    <alternativeName>
        <fullName evidence="10">Cobalamin-independent methionine synthase</fullName>
    </alternativeName>
    <alternativeName>
        <fullName evidence="10">Methionine synthase, vitamin-B12 independent isozyme</fullName>
    </alternativeName>
</protein>
<dbReference type="NCBIfam" id="TIGR01371">
    <property type="entry name" value="met_syn_B12ind"/>
    <property type="match status" value="1"/>
</dbReference>
<feature type="binding site" evidence="10">
    <location>
        <position position="734"/>
    </location>
    <ligand>
        <name>Zn(2+)</name>
        <dbReference type="ChEBI" id="CHEBI:29105"/>
        <note>catalytic</note>
    </ligand>
</feature>
<dbReference type="InterPro" id="IPR013215">
    <property type="entry name" value="Cbl-indep_Met_Synth_N"/>
</dbReference>
<gene>
    <name evidence="10 16" type="primary">metE</name>
    <name evidence="16" type="ORF">GNP95_11805</name>
</gene>
<proteinExistence type="inferred from homology"/>
<sequence>MSHTVKSGNLGYPRIGGQREWKKAIEAYWAGKLDEKQLHGQLTEIRLHNLRQQRDQGIEIIPVGDFTYYDHVLDMAAMFGLVPERFSYSGGEVPLDTYYAIARGNKEAPASEMTKWFNTNYHYIVPELVGRKPQLTINRPLVAYREAKEKLGIDGRPVLIGLYSFLKLSKGFNEATEWDHWVGQLLPLYVQVLQELSAEGVAWVQVDEPSLVTSVSAEDITRVRAIYETIQRKAPQVSILLQTYFEAVDRYEEIVSLPVAGIGLDFIHGLDGNLAALHKYGFPAGKTLGAGIVDGRNIWRTDLYRQKQLLLEILEAAADSEIIVQPSCSLLHVPVSAKQEQTLVPVLRDALSFAEEKLDEVAALSAAVSTGIDSVKGIFESNRIALDNLAKDPARNRANVAAAVEKIASEPAARGSEFNIRRKKQKEKWHLPLLPTTTIGSFPQTAEVRSARQKWRKGEWSQEQYDSFIKEHIQQWISLQEEIGIDVLVHGEFERTDMVEFFGEKLPGFAFTKGGWVQSYGTRCVKPPVIYGDVDFDQPMTVKETEYAQSLTNKPVKGMLTGPITILNWSFVRSDLSREQVAYQIALALRKEVEALERAGIEMIQVDEPALREGLPLKREDWAEYLDWSVKAFRVTTSTVRDTTQIHTHMCYCEFHDIIDSIRALDADVISIETSRSHGELVHSFEEHTYDLGIGLGVYDIHSPRVPSVEEMTSMIDRALQVLDPELFWINPDCGLKTRGVDETVKSLKNMVLAANQYRAKESLVGTK</sequence>
<dbReference type="InterPro" id="IPR006276">
    <property type="entry name" value="Cobalamin-indep_Met_synthase"/>
</dbReference>
<evidence type="ECO:0000256" key="3">
    <source>
        <dbReference type="ARBA" id="ARBA00009553"/>
    </source>
</evidence>
<keyword evidence="9 10" id="KW-0486">Methionine biosynthesis</keyword>
<evidence type="ECO:0000259" key="15">
    <source>
        <dbReference type="Pfam" id="PF08267"/>
    </source>
</evidence>
<feature type="binding site" evidence="12">
    <location>
        <position position="734"/>
    </location>
    <ligand>
        <name>Zn(2+)</name>
        <dbReference type="ChEBI" id="CHEBI:29105"/>
        <label>1</label>
        <note>catalytic</note>
    </ligand>
</feature>
<dbReference type="AlphaFoldDB" id="A0A7X3CNA8"/>
<dbReference type="UniPathway" id="UPA00051">
    <property type="reaction ID" value="UER00082"/>
</dbReference>
<evidence type="ECO:0000259" key="14">
    <source>
        <dbReference type="Pfam" id="PF01717"/>
    </source>
</evidence>
<dbReference type="EC" id="2.1.1.14" evidence="10"/>
<feature type="binding site" evidence="12">
    <location>
        <position position="673"/>
    </location>
    <ligand>
        <name>Zn(2+)</name>
        <dbReference type="ChEBI" id="CHEBI:29105"/>
        <label>1</label>
        <note>catalytic</note>
    </ligand>
</feature>
<organism evidence="16 17">
    <name type="scientific">Paenibacillus woosongensis</name>
    <dbReference type="NCBI Taxonomy" id="307580"/>
    <lineage>
        <taxon>Bacteria</taxon>
        <taxon>Bacillati</taxon>
        <taxon>Bacillota</taxon>
        <taxon>Bacilli</taxon>
        <taxon>Bacillales</taxon>
        <taxon>Paenibacillaceae</taxon>
        <taxon>Paenibacillus</taxon>
    </lineage>
</organism>
<feature type="binding site" evidence="10 11">
    <location>
        <begin position="439"/>
        <end position="441"/>
    </location>
    <ligand>
        <name>L-homocysteine</name>
        <dbReference type="ChEBI" id="CHEBI:58199"/>
    </ligand>
</feature>
<feature type="binding site" evidence="10 11">
    <location>
        <position position="607"/>
    </location>
    <ligand>
        <name>L-methionine</name>
        <dbReference type="ChEBI" id="CHEBI:57844"/>
    </ligand>
</feature>
<comment type="pathway">
    <text evidence="2 10">Amino-acid biosynthesis; L-methionine biosynthesis via de novo pathway; L-methionine from L-homocysteine (MetE route): step 1/1.</text>
</comment>
<evidence type="ECO:0000256" key="10">
    <source>
        <dbReference type="HAMAP-Rule" id="MF_00172"/>
    </source>
</evidence>